<keyword evidence="4" id="KW-0378">Hydrolase</keyword>
<dbReference type="InterPro" id="IPR000868">
    <property type="entry name" value="Isochorismatase-like_dom"/>
</dbReference>
<feature type="signal peptide" evidence="8">
    <location>
        <begin position="1"/>
        <end position="25"/>
    </location>
</feature>
<dbReference type="AlphaFoldDB" id="T1G0R0"/>
<comment type="pathway">
    <text evidence="5">Cofactor biosynthesis; nicotinate biosynthesis; nicotinate from nicotinamide: step 1/1.</text>
</comment>
<dbReference type="FunCoup" id="T1G0R0">
    <property type="interactions" value="9"/>
</dbReference>
<reference evidence="10 12" key="2">
    <citation type="journal article" date="2013" name="Nature">
        <title>Insights into bilaterian evolution from three spiralian genomes.</title>
        <authorList>
            <person name="Simakov O."/>
            <person name="Marletaz F."/>
            <person name="Cho S.J."/>
            <person name="Edsinger-Gonzales E."/>
            <person name="Havlak P."/>
            <person name="Hellsten U."/>
            <person name="Kuo D.H."/>
            <person name="Larsson T."/>
            <person name="Lv J."/>
            <person name="Arendt D."/>
            <person name="Savage R."/>
            <person name="Osoegawa K."/>
            <person name="de Jong P."/>
            <person name="Grimwood J."/>
            <person name="Chapman J.A."/>
            <person name="Shapiro H."/>
            <person name="Aerts A."/>
            <person name="Otillar R.P."/>
            <person name="Terry A.Y."/>
            <person name="Boore J.L."/>
            <person name="Grigoriev I.V."/>
            <person name="Lindberg D.R."/>
            <person name="Seaver E.C."/>
            <person name="Weisblat D.A."/>
            <person name="Putnam N.H."/>
            <person name="Rokhsar D.S."/>
        </authorList>
    </citation>
    <scope>NUCLEOTIDE SEQUENCE</scope>
</reference>
<evidence type="ECO:0000313" key="11">
    <source>
        <dbReference type="EnsemblMetazoa" id="HelroP71735"/>
    </source>
</evidence>
<evidence type="ECO:0000256" key="3">
    <source>
        <dbReference type="ARBA" id="ARBA00022723"/>
    </source>
</evidence>
<accession>T1G0R0</accession>
<dbReference type="KEGG" id="hro:HELRODRAFT_71735"/>
<evidence type="ECO:0000256" key="6">
    <source>
        <dbReference type="ARBA" id="ARBA00039017"/>
    </source>
</evidence>
<gene>
    <name evidence="11" type="primary">20214658</name>
    <name evidence="10" type="ORF">HELRODRAFT_71735</name>
</gene>
<evidence type="ECO:0000256" key="5">
    <source>
        <dbReference type="ARBA" id="ARBA00037900"/>
    </source>
</evidence>
<dbReference type="Gene3D" id="3.40.50.850">
    <property type="entry name" value="Isochorismatase-like"/>
    <property type="match status" value="1"/>
</dbReference>
<dbReference type="InParanoid" id="T1G0R0"/>
<evidence type="ECO:0000313" key="10">
    <source>
        <dbReference type="EMBL" id="ESO11816.1"/>
    </source>
</evidence>
<dbReference type="InterPro" id="IPR052347">
    <property type="entry name" value="Isochorismatase_Nicotinamidase"/>
</dbReference>
<reference evidence="11" key="3">
    <citation type="submission" date="2015-06" db="UniProtKB">
        <authorList>
            <consortium name="EnsemblMetazoa"/>
        </authorList>
    </citation>
    <scope>IDENTIFICATION</scope>
</reference>
<feature type="domain" description="Isochorismatase-like" evidence="9">
    <location>
        <begin position="35"/>
        <end position="203"/>
    </location>
</feature>
<keyword evidence="2" id="KW-0662">Pyridine nucleotide biosynthesis</keyword>
<proteinExistence type="inferred from homology"/>
<evidence type="ECO:0000256" key="8">
    <source>
        <dbReference type="SAM" id="SignalP"/>
    </source>
</evidence>
<keyword evidence="3" id="KW-0479">Metal-binding</keyword>
<dbReference type="EMBL" id="AMQM01002583">
    <property type="status" value="NOT_ANNOTATED_CDS"/>
    <property type="molecule type" value="Genomic_DNA"/>
</dbReference>
<keyword evidence="12" id="KW-1185">Reference proteome</keyword>
<name>T1G0R0_HELRO</name>
<dbReference type="Pfam" id="PF00857">
    <property type="entry name" value="Isochorismatase"/>
    <property type="match status" value="1"/>
</dbReference>
<protein>
    <recommendedName>
        <fullName evidence="6">nicotinamidase</fullName>
        <ecNumber evidence="6">3.5.1.19</ecNumber>
    </recommendedName>
    <alternativeName>
        <fullName evidence="7">Nicotinamide deamidase</fullName>
    </alternativeName>
</protein>
<dbReference type="CTD" id="20214658"/>
<keyword evidence="8" id="KW-0732">Signal</keyword>
<dbReference type="EMBL" id="KB095812">
    <property type="protein sequence ID" value="ESO11816.1"/>
    <property type="molecule type" value="Genomic_DNA"/>
</dbReference>
<evidence type="ECO:0000256" key="4">
    <source>
        <dbReference type="ARBA" id="ARBA00022801"/>
    </source>
</evidence>
<evidence type="ECO:0000259" key="9">
    <source>
        <dbReference type="Pfam" id="PF00857"/>
    </source>
</evidence>
<dbReference type="InterPro" id="IPR036380">
    <property type="entry name" value="Isochorismatase-like_sf"/>
</dbReference>
<evidence type="ECO:0000256" key="2">
    <source>
        <dbReference type="ARBA" id="ARBA00022642"/>
    </source>
</evidence>
<reference evidence="12" key="1">
    <citation type="submission" date="2012-12" db="EMBL/GenBank/DDBJ databases">
        <authorList>
            <person name="Hellsten U."/>
            <person name="Grimwood J."/>
            <person name="Chapman J.A."/>
            <person name="Shapiro H."/>
            <person name="Aerts A."/>
            <person name="Otillar R.P."/>
            <person name="Terry A.Y."/>
            <person name="Boore J.L."/>
            <person name="Simakov O."/>
            <person name="Marletaz F."/>
            <person name="Cho S.-J."/>
            <person name="Edsinger-Gonzales E."/>
            <person name="Havlak P."/>
            <person name="Kuo D.-H."/>
            <person name="Larsson T."/>
            <person name="Lv J."/>
            <person name="Arendt D."/>
            <person name="Savage R."/>
            <person name="Osoegawa K."/>
            <person name="de Jong P."/>
            <person name="Lindberg D.R."/>
            <person name="Seaver E.C."/>
            <person name="Weisblat D.A."/>
            <person name="Putnam N.H."/>
            <person name="Grigoriev I.V."/>
            <person name="Rokhsar D.S."/>
        </authorList>
    </citation>
    <scope>NUCLEOTIDE SEQUENCE</scope>
</reference>
<dbReference type="SUPFAM" id="SSF52499">
    <property type="entry name" value="Isochorismatase-like hydrolases"/>
    <property type="match status" value="1"/>
</dbReference>
<dbReference type="OrthoDB" id="167809at2759"/>
<dbReference type="GO" id="GO:0019363">
    <property type="term" value="P:pyridine nucleotide biosynthetic process"/>
    <property type="evidence" value="ECO:0007669"/>
    <property type="project" value="UniProtKB-KW"/>
</dbReference>
<evidence type="ECO:0000256" key="1">
    <source>
        <dbReference type="ARBA" id="ARBA00006336"/>
    </source>
</evidence>
<dbReference type="RefSeq" id="XP_009010304.1">
    <property type="nucleotide sequence ID" value="XM_009012056.1"/>
</dbReference>
<feature type="chain" id="PRO_5010981107" description="nicotinamidase" evidence="8">
    <location>
        <begin position="26"/>
        <end position="207"/>
    </location>
</feature>
<dbReference type="Proteomes" id="UP000015101">
    <property type="component" value="Unassembled WGS sequence"/>
</dbReference>
<dbReference type="eggNOG" id="KOG4003">
    <property type="taxonomic scope" value="Eukaryota"/>
</dbReference>
<dbReference type="STRING" id="6412.T1G0R0"/>
<dbReference type="PANTHER" id="PTHR11080">
    <property type="entry name" value="PYRAZINAMIDASE/NICOTINAMIDASE"/>
    <property type="match status" value="1"/>
</dbReference>
<dbReference type="EC" id="3.5.1.19" evidence="6"/>
<sequence>MIFLNFILKITLICLLIIVTGLVFGEDTRHPNKKSVLLVIDVQNCFIEEGSLAVSGGRSLVPFINHLLLEYRPYFEEVIFTKDYHPRDHVSFASQHFNKSAFQKIKIKYDENEQTLWPDHCIENTQDSEFPSDLNFDANKDVVFKKATNKDIDSYSVFMDNGHISKTNLDEMLKSKQIKKIFMVGIATDYCVKNSAIDAKDLGNLLF</sequence>
<dbReference type="GO" id="GO:0008936">
    <property type="term" value="F:nicotinamidase activity"/>
    <property type="evidence" value="ECO:0007669"/>
    <property type="project" value="UniProtKB-EC"/>
</dbReference>
<dbReference type="HOGENOM" id="CLU_068979_13_0_1"/>
<evidence type="ECO:0000313" key="12">
    <source>
        <dbReference type="Proteomes" id="UP000015101"/>
    </source>
</evidence>
<comment type="similarity">
    <text evidence="1">Belongs to the isochorismatase family.</text>
</comment>
<dbReference type="GeneID" id="20214658"/>
<organism evidence="11 12">
    <name type="scientific">Helobdella robusta</name>
    <name type="common">Californian leech</name>
    <dbReference type="NCBI Taxonomy" id="6412"/>
    <lineage>
        <taxon>Eukaryota</taxon>
        <taxon>Metazoa</taxon>
        <taxon>Spiralia</taxon>
        <taxon>Lophotrochozoa</taxon>
        <taxon>Annelida</taxon>
        <taxon>Clitellata</taxon>
        <taxon>Hirudinea</taxon>
        <taxon>Rhynchobdellida</taxon>
        <taxon>Glossiphoniidae</taxon>
        <taxon>Helobdella</taxon>
    </lineage>
</organism>
<dbReference type="GO" id="GO:0046872">
    <property type="term" value="F:metal ion binding"/>
    <property type="evidence" value="ECO:0007669"/>
    <property type="project" value="UniProtKB-KW"/>
</dbReference>
<dbReference type="EnsemblMetazoa" id="HelroT71735">
    <property type="protein sequence ID" value="HelroP71735"/>
    <property type="gene ID" value="HelroG71735"/>
</dbReference>
<evidence type="ECO:0000256" key="7">
    <source>
        <dbReference type="ARBA" id="ARBA00043224"/>
    </source>
</evidence>
<dbReference type="PANTHER" id="PTHR11080:SF2">
    <property type="entry name" value="LD05707P"/>
    <property type="match status" value="1"/>
</dbReference>
<dbReference type="OMA" id="HPPNHTS"/>